<dbReference type="Pfam" id="PF08487">
    <property type="entry name" value="VIT"/>
    <property type="match status" value="1"/>
</dbReference>
<keyword evidence="1" id="KW-1133">Transmembrane helix</keyword>
<dbReference type="GO" id="GO:0031554">
    <property type="term" value="P:regulation of termination of DNA-templated transcription"/>
    <property type="evidence" value="ECO:0007669"/>
    <property type="project" value="InterPro"/>
</dbReference>
<comment type="caution">
    <text evidence="3">The sequence shown here is derived from an EMBL/GenBank/DDBJ whole genome shotgun (WGS) entry which is preliminary data.</text>
</comment>
<dbReference type="PROSITE" id="PS51468">
    <property type="entry name" value="VIT"/>
    <property type="match status" value="1"/>
</dbReference>
<feature type="transmembrane region" description="Helical" evidence="1">
    <location>
        <begin position="1055"/>
        <end position="1075"/>
    </location>
</feature>
<dbReference type="STRING" id="1618570.UT08_C0012G0023"/>
<accession>A0A0G0L1Q1</accession>
<sequence length="1084" mass="121693">MADQSEFASLSDLAINKGVSHSEFISEIHDKILSEYKKLYSNEAQTVEVVVNEKTGEVSLMRDKKDVTPTQFLPIAERIAREVVIEKIKREENKSEVKTDNVIKEKKSDGIGKFIIAIIFWGYNLLYIFILFMFIANFSFNVSARKEIMNEILTIGIYRTTFLLIAATVPLISIISAVTFLRKRSDSLGTLLFLFEVPLVVISLILSSTLTSPTPAMWFVSLMILFSIPVILLYVLDIQVKSAKLLSVIVFLRQSLFMFSLYISLLFSFVLPLIFGYIARNVFEFVSENFFVSSGYSYNSFNPAEIIIVVVFGGLYLLIILALASAPYLITFLLARIFFKGKRALEHLQGSDFTNRAVIVFASLWLILFAASAYQPNSDKYIEQLEKITNLESFEEREKIVKDLIPHESRVRRAFEDLKNVRKRYIMAKSDDYLKDAYKDVFNVSDFAAEMVHQTFVLAAYPFVYQGSLDRSSVALKNFEYVFGKTLSERYYPTQETKNVILMSRRIDAVTDYDNKLATITVEEEYTTPNSRDQEIIYEFSLSQDSVVSGLKLGPSLEFDGVIAPKGAARETYERELRRTRDPALLEQTGPSQYRLRVFPVPGTSNFALLKGKNQKVQFKYITTLDDKGYTLPSYSKEQNIKVDESAISYYINSGSAEINENHLSNSQTRQAIEQICSRKELTKLRTDFASTAAYLVPNIANSMLNGKYKCDAGQIDLSQSLTGLKFALIIDVSYENKDSKLDDQIQSLFKSDPKLSNTNDIDLYKFNDLLSSPLKLTTSNESELSNLSYFGTSDWVNTLSKLKTDYDFAILLTNSQEALLRSSTVSKGFPIYIIHENVIPAYVTKVAGEIIQSGGFSFTDVRDAINTAVLVKLNASMDGKNPFSYGSPYSFFTDSSKNELMTAADWQNITIDRNDPAAVLLAQKYLIEKIRSQEGSLDNQISFIDQTNHFAENNSFVFLYSSFIALVNETQQQTLKNLSENFDRYKDTTSAPQINLQPGGQFAPLRSVTLNPFGGGSTSDFGSISNAPMTGIGTIGMSGGGGGSFTGLGRFSSLSLIILANGFILGSGIIILVFSKIHRRRKS</sequence>
<dbReference type="AlphaFoldDB" id="A0A0G0L1Q1"/>
<feature type="transmembrane region" description="Helical" evidence="1">
    <location>
        <begin position="256"/>
        <end position="279"/>
    </location>
</feature>
<evidence type="ECO:0000259" key="2">
    <source>
        <dbReference type="PROSITE" id="PS51468"/>
    </source>
</evidence>
<keyword evidence="1" id="KW-0812">Transmembrane</keyword>
<protein>
    <recommendedName>
        <fullName evidence="2">VIT domain-containing protein</fullName>
    </recommendedName>
</protein>
<evidence type="ECO:0000313" key="3">
    <source>
        <dbReference type="EMBL" id="KKQ84927.1"/>
    </source>
</evidence>
<feature type="transmembrane region" description="Helical" evidence="1">
    <location>
        <begin position="306"/>
        <end position="335"/>
    </location>
</feature>
<dbReference type="Proteomes" id="UP000034081">
    <property type="component" value="Unassembled WGS sequence"/>
</dbReference>
<dbReference type="EMBL" id="LBVL01000012">
    <property type="protein sequence ID" value="KKQ84927.1"/>
    <property type="molecule type" value="Genomic_DNA"/>
</dbReference>
<dbReference type="GO" id="GO:0003700">
    <property type="term" value="F:DNA-binding transcription factor activity"/>
    <property type="evidence" value="ECO:0007669"/>
    <property type="project" value="InterPro"/>
</dbReference>
<feature type="transmembrane region" description="Helical" evidence="1">
    <location>
        <begin position="216"/>
        <end position="236"/>
    </location>
</feature>
<feature type="transmembrane region" description="Helical" evidence="1">
    <location>
        <begin position="156"/>
        <end position="181"/>
    </location>
</feature>
<dbReference type="InterPro" id="IPR036555">
    <property type="entry name" value="NusA_N_sf"/>
</dbReference>
<evidence type="ECO:0000313" key="4">
    <source>
        <dbReference type="Proteomes" id="UP000034081"/>
    </source>
</evidence>
<feature type="domain" description="VIT" evidence="2">
    <location>
        <begin position="488"/>
        <end position="623"/>
    </location>
</feature>
<feature type="transmembrane region" description="Helical" evidence="1">
    <location>
        <begin position="356"/>
        <end position="374"/>
    </location>
</feature>
<evidence type="ECO:0000256" key="1">
    <source>
        <dbReference type="SAM" id="Phobius"/>
    </source>
</evidence>
<gene>
    <name evidence="3" type="ORF">UT08_C0012G0023</name>
</gene>
<proteinExistence type="predicted"/>
<dbReference type="InterPro" id="IPR013735">
    <property type="entry name" value="TF_NusA_N"/>
</dbReference>
<name>A0A0G0L1Q1_9BACT</name>
<reference evidence="3 4" key="1">
    <citation type="journal article" date="2015" name="Nature">
        <title>rRNA introns, odd ribosomes, and small enigmatic genomes across a large radiation of phyla.</title>
        <authorList>
            <person name="Brown C.T."/>
            <person name="Hug L.A."/>
            <person name="Thomas B.C."/>
            <person name="Sharon I."/>
            <person name="Castelle C.J."/>
            <person name="Singh A."/>
            <person name="Wilkins M.J."/>
            <person name="Williams K.H."/>
            <person name="Banfield J.F."/>
        </authorList>
    </citation>
    <scope>NUCLEOTIDE SEQUENCE [LARGE SCALE GENOMIC DNA]</scope>
</reference>
<organism evidence="3 4">
    <name type="scientific">Candidatus Woesebacteria bacterium GW2011_GWB1_38_8</name>
    <dbReference type="NCBI Taxonomy" id="1618570"/>
    <lineage>
        <taxon>Bacteria</taxon>
        <taxon>Candidatus Woeseibacteriota</taxon>
    </lineage>
</organism>
<dbReference type="Pfam" id="PF08529">
    <property type="entry name" value="NusA_N"/>
    <property type="match status" value="1"/>
</dbReference>
<dbReference type="SUPFAM" id="SSF69705">
    <property type="entry name" value="Transcription factor NusA, N-terminal domain"/>
    <property type="match status" value="1"/>
</dbReference>
<dbReference type="Gene3D" id="3.30.1480.10">
    <property type="entry name" value="NusA, N-terminal domain"/>
    <property type="match status" value="1"/>
</dbReference>
<feature type="transmembrane region" description="Helical" evidence="1">
    <location>
        <begin position="114"/>
        <end position="136"/>
    </location>
</feature>
<dbReference type="InterPro" id="IPR013694">
    <property type="entry name" value="VIT"/>
</dbReference>
<feature type="transmembrane region" description="Helical" evidence="1">
    <location>
        <begin position="188"/>
        <end position="210"/>
    </location>
</feature>
<keyword evidence="1" id="KW-0472">Membrane</keyword>